<sequence length="360" mass="39293">VLAGRSGNCARVWLPADDMEITVVTASNVPPKPIIAVHAGGVRRQMKLEVNHPFVLPKSGALVEVSVFQQLASQLLPEDGKQESKCTIPVRTPDGTATQVQLEIRRDAALQDKPKDGQSIQDYLETHKVQQRIQHLIQEVLREAPEDPYKFMLQQLREIQATTPKRGSRPQEVLLPQPPDKPKPPGSRPAPAPGRSIVTPKVQVDKSAWKASRHVLRSVLESPRCRKVGEESVVHGVCHKAAQGMTKCIMDLACLQVVNEVSGRNEVRAVASTVVKATLASASRMIYLQKSGILAKLAIRLALVGAIDRLGSDEYPGCVDQYHPDDLAAVTAASFWEEWLAGMEAGEKAPGRDEDIANGH</sequence>
<feature type="compositionally biased region" description="Pro residues" evidence="1">
    <location>
        <begin position="176"/>
        <end position="192"/>
    </location>
</feature>
<protein>
    <submittedName>
        <fullName evidence="2">Uncharacterized protein</fullName>
    </submittedName>
</protein>
<dbReference type="Proteomes" id="UP001642464">
    <property type="component" value="Unassembled WGS sequence"/>
</dbReference>
<gene>
    <name evidence="2" type="ORF">SCF082_LOCUS19671</name>
</gene>
<name>A0ABP0KXG4_9DINO</name>
<dbReference type="EMBL" id="CAXAMM010013470">
    <property type="protein sequence ID" value="CAK9031500.1"/>
    <property type="molecule type" value="Genomic_DNA"/>
</dbReference>
<dbReference type="SUPFAM" id="SSF47391">
    <property type="entry name" value="Dimerization-anchoring domain of cAMP-dependent PK regulatory subunit"/>
    <property type="match status" value="1"/>
</dbReference>
<feature type="non-terminal residue" evidence="2">
    <location>
        <position position="1"/>
    </location>
</feature>
<comment type="caution">
    <text evidence="2">The sequence shown here is derived from an EMBL/GenBank/DDBJ whole genome shotgun (WGS) entry which is preliminary data.</text>
</comment>
<feature type="region of interest" description="Disordered" evidence="1">
    <location>
        <begin position="161"/>
        <end position="199"/>
    </location>
</feature>
<accession>A0ABP0KXG4</accession>
<dbReference type="CDD" id="cd22961">
    <property type="entry name" value="DD_TEX55-like"/>
    <property type="match status" value="1"/>
</dbReference>
<reference evidence="2 3" key="1">
    <citation type="submission" date="2024-02" db="EMBL/GenBank/DDBJ databases">
        <authorList>
            <person name="Chen Y."/>
            <person name="Shah S."/>
            <person name="Dougan E. K."/>
            <person name="Thang M."/>
            <person name="Chan C."/>
        </authorList>
    </citation>
    <scope>NUCLEOTIDE SEQUENCE [LARGE SCALE GENOMIC DNA]</scope>
</reference>
<keyword evidence="3" id="KW-1185">Reference proteome</keyword>
<evidence type="ECO:0000313" key="3">
    <source>
        <dbReference type="Proteomes" id="UP001642464"/>
    </source>
</evidence>
<proteinExistence type="predicted"/>
<evidence type="ECO:0000313" key="2">
    <source>
        <dbReference type="EMBL" id="CAK9031500.1"/>
    </source>
</evidence>
<evidence type="ECO:0000256" key="1">
    <source>
        <dbReference type="SAM" id="MobiDB-lite"/>
    </source>
</evidence>
<organism evidence="2 3">
    <name type="scientific">Durusdinium trenchii</name>
    <dbReference type="NCBI Taxonomy" id="1381693"/>
    <lineage>
        <taxon>Eukaryota</taxon>
        <taxon>Sar</taxon>
        <taxon>Alveolata</taxon>
        <taxon>Dinophyceae</taxon>
        <taxon>Suessiales</taxon>
        <taxon>Symbiodiniaceae</taxon>
        <taxon>Durusdinium</taxon>
    </lineage>
</organism>